<evidence type="ECO:0000256" key="1">
    <source>
        <dbReference type="ARBA" id="ARBA00023054"/>
    </source>
</evidence>
<protein>
    <submittedName>
        <fullName evidence="5">Cilia- and flagella-associated protein 100</fullName>
    </submittedName>
</protein>
<evidence type="ECO:0000256" key="2">
    <source>
        <dbReference type="SAM" id="Coils"/>
    </source>
</evidence>
<accession>A0ABR2IDB4</accession>
<sequence length="476" mass="56329">MNKQIPPAVLETAHEINTVRSTSSQTSKKARQKNPFKIPDDQEYCVMIHDQKLKKEENRRALSDLQLYKKAPPVSLSKFHSYITTGRSTKSSTRETASQQTLTTDSNQIQENMRDFIHQKREIFLEQLAIDTKREELQRLDRLEQEEEQNLKAKEGEINLFRDQFRNFLANDGKNTMESRQAAEIKAKQRIEVSMKIKQISSQISSLRNEIAHHEEKLKECTDYQNFLESLIPPDWRRQHPAPEMYFKDPRQLLDIMISLEEQNMFLIRHCQEAEEAVERYRTKFNNLLESRDGSITSMLDKKEKKKQELKEMNERNEQYKVSGEFRHGNELNPHEMAELQTAISKFHKQLGFENTASPDAPSMLRRIERKMEEVSTILSKMDEQRLKELTQEKELNRRNQERQQKNELEKKEQEEKTNKALALAMMPIKRRTGRPLLERMVPVKEQSREKKEEAARLKRMQELADSDLLYGPIWD</sequence>
<dbReference type="InterPro" id="IPR051147">
    <property type="entry name" value="CFAP_domain-containing"/>
</dbReference>
<organism evidence="5 6">
    <name type="scientific">Tritrichomonas musculus</name>
    <dbReference type="NCBI Taxonomy" id="1915356"/>
    <lineage>
        <taxon>Eukaryota</taxon>
        <taxon>Metamonada</taxon>
        <taxon>Parabasalia</taxon>
        <taxon>Tritrichomonadida</taxon>
        <taxon>Tritrichomonadidae</taxon>
        <taxon>Tritrichomonas</taxon>
    </lineage>
</organism>
<feature type="compositionally biased region" description="Basic and acidic residues" evidence="3">
    <location>
        <begin position="442"/>
        <end position="455"/>
    </location>
</feature>
<feature type="coiled-coil region" evidence="2">
    <location>
        <begin position="126"/>
        <end position="164"/>
    </location>
</feature>
<dbReference type="Pfam" id="PF13863">
    <property type="entry name" value="DUF4200"/>
    <property type="match status" value="1"/>
</dbReference>
<feature type="region of interest" description="Disordered" evidence="3">
    <location>
        <begin position="390"/>
        <end position="417"/>
    </location>
</feature>
<keyword evidence="5" id="KW-0966">Cell projection</keyword>
<dbReference type="PANTHER" id="PTHR21683">
    <property type="entry name" value="COILED-COIL DOMAIN-CONTAINING PROTEIN 42 LIKE-2-LIKE-RELATED"/>
    <property type="match status" value="1"/>
</dbReference>
<keyword evidence="5" id="KW-0969">Cilium</keyword>
<feature type="coiled-coil region" evidence="2">
    <location>
        <begin position="197"/>
        <end position="224"/>
    </location>
</feature>
<dbReference type="Proteomes" id="UP001470230">
    <property type="component" value="Unassembled WGS sequence"/>
</dbReference>
<evidence type="ECO:0000313" key="6">
    <source>
        <dbReference type="Proteomes" id="UP001470230"/>
    </source>
</evidence>
<feature type="domain" description="DUF4200" evidence="4">
    <location>
        <begin position="116"/>
        <end position="233"/>
    </location>
</feature>
<feature type="coiled-coil region" evidence="2">
    <location>
        <begin position="257"/>
        <end position="323"/>
    </location>
</feature>
<evidence type="ECO:0000313" key="5">
    <source>
        <dbReference type="EMBL" id="KAK8860668.1"/>
    </source>
</evidence>
<gene>
    <name evidence="5" type="ORF">M9Y10_012333</name>
</gene>
<keyword evidence="5" id="KW-0282">Flagellum</keyword>
<evidence type="ECO:0000259" key="4">
    <source>
        <dbReference type="Pfam" id="PF13863"/>
    </source>
</evidence>
<dbReference type="PANTHER" id="PTHR21683:SF3">
    <property type="entry name" value="CILIA AND FLAGELLA ASSOCIATED PROTEIN 100"/>
    <property type="match status" value="1"/>
</dbReference>
<dbReference type="InterPro" id="IPR025252">
    <property type="entry name" value="DUF4200"/>
</dbReference>
<keyword evidence="6" id="KW-1185">Reference proteome</keyword>
<proteinExistence type="predicted"/>
<dbReference type="EMBL" id="JAPFFF010000018">
    <property type="protein sequence ID" value="KAK8860668.1"/>
    <property type="molecule type" value="Genomic_DNA"/>
</dbReference>
<reference evidence="5 6" key="1">
    <citation type="submission" date="2024-04" db="EMBL/GenBank/DDBJ databases">
        <title>Tritrichomonas musculus Genome.</title>
        <authorList>
            <person name="Alves-Ferreira E."/>
            <person name="Grigg M."/>
            <person name="Lorenzi H."/>
            <person name="Galac M."/>
        </authorList>
    </citation>
    <scope>NUCLEOTIDE SEQUENCE [LARGE SCALE GENOMIC DNA]</scope>
    <source>
        <strain evidence="5 6">EAF2021</strain>
    </source>
</reference>
<name>A0ABR2IDB4_9EUKA</name>
<feature type="region of interest" description="Disordered" evidence="3">
    <location>
        <begin position="430"/>
        <end position="455"/>
    </location>
</feature>
<evidence type="ECO:0000256" key="3">
    <source>
        <dbReference type="SAM" id="MobiDB-lite"/>
    </source>
</evidence>
<keyword evidence="1 2" id="KW-0175">Coiled coil</keyword>
<comment type="caution">
    <text evidence="5">The sequence shown here is derived from an EMBL/GenBank/DDBJ whole genome shotgun (WGS) entry which is preliminary data.</text>
</comment>